<keyword evidence="3" id="KW-1185">Reference proteome</keyword>
<sequence>MSLLISDEILEASGLSETEFLLEIAIMLFQQEKVSIGKASRIAGMNQIQFQELLANRGISIHYDVPEFQEDLKGLQERG</sequence>
<accession>A0ABV4WGH2</accession>
<comment type="similarity">
    <text evidence="1">Belongs to the UPF0175 family.</text>
</comment>
<comment type="caution">
    <text evidence="2">The sequence shown here is derived from an EMBL/GenBank/DDBJ whole genome shotgun (WGS) entry which is preliminary data.</text>
</comment>
<reference evidence="2 3" key="1">
    <citation type="submission" date="2024-09" db="EMBL/GenBank/DDBJ databases">
        <title>Floridaenema gen nov. (Aerosakkonemataceae, Aerosakkonematales ord. nov., Cyanobacteria) from benthic tropical and subtropical fresh waters, with the description of four new species.</title>
        <authorList>
            <person name="Moretto J.A."/>
            <person name="Berthold D.E."/>
            <person name="Lefler F.W."/>
            <person name="Huang I.-S."/>
            <person name="Laughinghouse H. IV."/>
        </authorList>
    </citation>
    <scope>NUCLEOTIDE SEQUENCE [LARGE SCALE GENOMIC DNA]</scope>
    <source>
        <strain evidence="2 3">BLCC-F167</strain>
    </source>
</reference>
<organism evidence="2 3">
    <name type="scientific">Floridaenema evergladense BLCC-F167</name>
    <dbReference type="NCBI Taxonomy" id="3153639"/>
    <lineage>
        <taxon>Bacteria</taxon>
        <taxon>Bacillati</taxon>
        <taxon>Cyanobacteriota</taxon>
        <taxon>Cyanophyceae</taxon>
        <taxon>Oscillatoriophycideae</taxon>
        <taxon>Aerosakkonematales</taxon>
        <taxon>Aerosakkonemataceae</taxon>
        <taxon>Floridanema</taxon>
        <taxon>Floridanema evergladense</taxon>
    </lineage>
</organism>
<protein>
    <submittedName>
        <fullName evidence="2">UPF0175 family protein</fullName>
    </submittedName>
</protein>
<dbReference type="Pfam" id="PF03683">
    <property type="entry name" value="UPF0175"/>
    <property type="match status" value="1"/>
</dbReference>
<dbReference type="InterPro" id="IPR005368">
    <property type="entry name" value="UPF0175"/>
</dbReference>
<dbReference type="RefSeq" id="WP_413276609.1">
    <property type="nucleotide sequence ID" value="NZ_JBHFNT010000054.1"/>
</dbReference>
<name>A0ABV4WGH2_9CYAN</name>
<gene>
    <name evidence="2" type="ORF">ACE1CA_06505</name>
</gene>
<dbReference type="InterPro" id="IPR052264">
    <property type="entry name" value="UPF0175_domain"/>
</dbReference>
<dbReference type="Proteomes" id="UP001576780">
    <property type="component" value="Unassembled WGS sequence"/>
</dbReference>
<proteinExistence type="inferred from homology"/>
<dbReference type="EMBL" id="JBHFNT010000054">
    <property type="protein sequence ID" value="MFB2834169.1"/>
    <property type="molecule type" value="Genomic_DNA"/>
</dbReference>
<dbReference type="PANTHER" id="PTHR37525">
    <property type="entry name" value="UPF0175 PROTEIN SSL1255"/>
    <property type="match status" value="1"/>
</dbReference>
<evidence type="ECO:0000313" key="2">
    <source>
        <dbReference type="EMBL" id="MFB2834169.1"/>
    </source>
</evidence>
<evidence type="ECO:0000313" key="3">
    <source>
        <dbReference type="Proteomes" id="UP001576780"/>
    </source>
</evidence>
<evidence type="ECO:0000256" key="1">
    <source>
        <dbReference type="ARBA" id="ARBA00005651"/>
    </source>
</evidence>
<dbReference type="PANTHER" id="PTHR37525:SF1">
    <property type="entry name" value="UPF0175 PROTEIN SSL1255"/>
    <property type="match status" value="1"/>
</dbReference>